<dbReference type="NCBIfam" id="NF004790">
    <property type="entry name" value="PRK06136.1"/>
    <property type="match status" value="1"/>
</dbReference>
<evidence type="ECO:0000256" key="4">
    <source>
        <dbReference type="ARBA" id="ARBA00022691"/>
    </source>
</evidence>
<dbReference type="AlphaFoldDB" id="A0A1H3A4D5"/>
<dbReference type="Gene3D" id="3.30.950.10">
    <property type="entry name" value="Methyltransferase, Cobalt-precorrin-4 Transmethylase, Domain 2"/>
    <property type="match status" value="1"/>
</dbReference>
<feature type="domain" description="Tetrapyrrole biosynthesis uroporphyrinogen III synthase" evidence="8">
    <location>
        <begin position="269"/>
        <end position="474"/>
    </location>
</feature>
<dbReference type="EC" id="2.1.1.107" evidence="1"/>
<dbReference type="FunFam" id="3.40.1010.10:FF:000001">
    <property type="entry name" value="Siroheme synthase"/>
    <property type="match status" value="1"/>
</dbReference>
<keyword evidence="5" id="KW-0627">Porphyrin biosynthesis</keyword>
<dbReference type="PANTHER" id="PTHR45790">
    <property type="entry name" value="SIROHEME SYNTHASE-RELATED"/>
    <property type="match status" value="1"/>
</dbReference>
<dbReference type="CDD" id="cd06578">
    <property type="entry name" value="HemD"/>
    <property type="match status" value="1"/>
</dbReference>
<organism evidence="9 10">
    <name type="scientific">Acidaminococcus fermentans</name>
    <dbReference type="NCBI Taxonomy" id="905"/>
    <lineage>
        <taxon>Bacteria</taxon>
        <taxon>Bacillati</taxon>
        <taxon>Bacillota</taxon>
        <taxon>Negativicutes</taxon>
        <taxon>Acidaminococcales</taxon>
        <taxon>Acidaminococcaceae</taxon>
        <taxon>Acidaminococcus</taxon>
    </lineage>
</organism>
<dbReference type="InterPro" id="IPR035996">
    <property type="entry name" value="4pyrrol_Methylase_sf"/>
</dbReference>
<dbReference type="InterPro" id="IPR006366">
    <property type="entry name" value="CobA/CysG_C"/>
</dbReference>
<dbReference type="SUPFAM" id="SSF53790">
    <property type="entry name" value="Tetrapyrrole methylase"/>
    <property type="match status" value="1"/>
</dbReference>
<dbReference type="PANTHER" id="PTHR45790:SF3">
    <property type="entry name" value="S-ADENOSYL-L-METHIONINE-DEPENDENT UROPORPHYRINOGEN III METHYLTRANSFERASE, CHLOROPLASTIC"/>
    <property type="match status" value="1"/>
</dbReference>
<dbReference type="SUPFAM" id="SSF69618">
    <property type="entry name" value="HemD-like"/>
    <property type="match status" value="1"/>
</dbReference>
<dbReference type="Pfam" id="PF02602">
    <property type="entry name" value="HEM4"/>
    <property type="match status" value="1"/>
</dbReference>
<gene>
    <name evidence="9" type="ORF">SAMN05216495_11830</name>
</gene>
<evidence type="ECO:0000313" key="9">
    <source>
        <dbReference type="EMBL" id="SDX24567.1"/>
    </source>
</evidence>
<proteinExistence type="inferred from homology"/>
<dbReference type="GO" id="GO:0019354">
    <property type="term" value="P:siroheme biosynthetic process"/>
    <property type="evidence" value="ECO:0007669"/>
    <property type="project" value="InterPro"/>
</dbReference>
<evidence type="ECO:0000256" key="6">
    <source>
        <dbReference type="RuleBase" id="RU003960"/>
    </source>
</evidence>
<dbReference type="EMBL" id="FNOP01000018">
    <property type="protein sequence ID" value="SDX24567.1"/>
    <property type="molecule type" value="Genomic_DNA"/>
</dbReference>
<keyword evidence="4" id="KW-0949">S-adenosyl-L-methionine</keyword>
<comment type="caution">
    <text evidence="9">The sequence shown here is derived from an EMBL/GenBank/DDBJ whole genome shotgun (WGS) entry which is preliminary data.</text>
</comment>
<dbReference type="PROSITE" id="PS00840">
    <property type="entry name" value="SUMT_2"/>
    <property type="match status" value="1"/>
</dbReference>
<evidence type="ECO:0000256" key="3">
    <source>
        <dbReference type="ARBA" id="ARBA00022679"/>
    </source>
</evidence>
<dbReference type="InterPro" id="IPR003043">
    <property type="entry name" value="Uropor_MeTrfase_CS"/>
</dbReference>
<evidence type="ECO:0000313" key="10">
    <source>
        <dbReference type="Proteomes" id="UP000182379"/>
    </source>
</evidence>
<dbReference type="InterPro" id="IPR050161">
    <property type="entry name" value="Siro_Cobalamin_biosynth"/>
</dbReference>
<dbReference type="CDD" id="cd11642">
    <property type="entry name" value="SUMT"/>
    <property type="match status" value="1"/>
</dbReference>
<dbReference type="NCBIfam" id="TIGR01469">
    <property type="entry name" value="cobA_cysG_Cterm"/>
    <property type="match status" value="1"/>
</dbReference>
<dbReference type="RefSeq" id="WP_074708005.1">
    <property type="nucleotide sequence ID" value="NZ_FNOP01000018.1"/>
</dbReference>
<dbReference type="Gene3D" id="3.40.1010.10">
    <property type="entry name" value="Cobalt-precorrin-4 Transmethylase, Domain 1"/>
    <property type="match status" value="1"/>
</dbReference>
<name>A0A1H3A4D5_ACIFE</name>
<dbReference type="InterPro" id="IPR014777">
    <property type="entry name" value="4pyrrole_Mease_sub1"/>
</dbReference>
<accession>A0A1H3A4D5</accession>
<evidence type="ECO:0000259" key="8">
    <source>
        <dbReference type="Pfam" id="PF02602"/>
    </source>
</evidence>
<dbReference type="GO" id="GO:0004851">
    <property type="term" value="F:uroporphyrin-III C-methyltransferase activity"/>
    <property type="evidence" value="ECO:0007669"/>
    <property type="project" value="UniProtKB-EC"/>
</dbReference>
<dbReference type="GO" id="GO:0032259">
    <property type="term" value="P:methylation"/>
    <property type="evidence" value="ECO:0007669"/>
    <property type="project" value="UniProtKB-KW"/>
</dbReference>
<dbReference type="InterPro" id="IPR000878">
    <property type="entry name" value="4pyrrol_Mease"/>
</dbReference>
<dbReference type="GO" id="GO:0004852">
    <property type="term" value="F:uroporphyrinogen-III synthase activity"/>
    <property type="evidence" value="ECO:0007669"/>
    <property type="project" value="InterPro"/>
</dbReference>
<keyword evidence="3 6" id="KW-0808">Transferase</keyword>
<dbReference type="Gene3D" id="3.40.50.10090">
    <property type="match status" value="2"/>
</dbReference>
<dbReference type="InterPro" id="IPR036108">
    <property type="entry name" value="4pyrrol_syn_uPrphyn_synt_sf"/>
</dbReference>
<feature type="domain" description="Tetrapyrrole methylase" evidence="7">
    <location>
        <begin position="11"/>
        <end position="218"/>
    </location>
</feature>
<evidence type="ECO:0000256" key="2">
    <source>
        <dbReference type="ARBA" id="ARBA00022603"/>
    </source>
</evidence>
<dbReference type="InterPro" id="IPR003754">
    <property type="entry name" value="4pyrrol_synth_uPrphyn_synth"/>
</dbReference>
<evidence type="ECO:0000259" key="7">
    <source>
        <dbReference type="Pfam" id="PF00590"/>
    </source>
</evidence>
<sequence length="489" mass="53519">MTENKGPAGEVWLVGAGCGRGLLTWEGRETLARAHTVLYDALVPLDGLREINPRAEWLPVGKRSGRHSMDQESINGLLIRKAREGKMVVRLKGGDSFVFGRGGEEALALQAAGISWHVVPGVSSSIAVPEHFGIPVTHRGLARSFTVVTGHTRDGQEEDWQALARLQGTLVFLMGLERLETICRRLILEGKAPDTPASILCGGYTSQEIRLDGTLADLPEKARAQGAFAPAIILVGPVAGLGLRPAREANPEKILVTGTPVFCGEVARALASVRKTVTELPILELEPLFQNIPEDFDRYGWLVFTSRNGVRLFFRWFRSARQDFRRLGQVRFACIGQGTAEELADQGFQADLMPEVFTAEALGRLLGETLEAGDRCLLLRAEEGSPDLVRELDRAGRKYRDVPLYRIRTRKILTGAETRLAPQVMIFGSGRGVREFFRRFTLAPETRVLCIGPVTARAAREAGCSQVETAAIHSAAGIRDALEKKGSRP</sequence>
<reference evidence="9 10" key="1">
    <citation type="submission" date="2016-10" db="EMBL/GenBank/DDBJ databases">
        <authorList>
            <person name="Varghese N."/>
            <person name="Submissions S."/>
        </authorList>
    </citation>
    <scope>NUCLEOTIDE SEQUENCE [LARGE SCALE GENOMIC DNA]</scope>
    <source>
        <strain evidence="9 10">WCC6</strain>
    </source>
</reference>
<evidence type="ECO:0000256" key="5">
    <source>
        <dbReference type="ARBA" id="ARBA00023244"/>
    </source>
</evidence>
<dbReference type="Pfam" id="PF00590">
    <property type="entry name" value="TP_methylase"/>
    <property type="match status" value="1"/>
</dbReference>
<evidence type="ECO:0000256" key="1">
    <source>
        <dbReference type="ARBA" id="ARBA00012162"/>
    </source>
</evidence>
<comment type="similarity">
    <text evidence="6">Belongs to the precorrin methyltransferase family.</text>
</comment>
<keyword evidence="2 6" id="KW-0489">Methyltransferase</keyword>
<dbReference type="Proteomes" id="UP000182379">
    <property type="component" value="Unassembled WGS sequence"/>
</dbReference>
<protein>
    <recommendedName>
        <fullName evidence="1">uroporphyrinogen-III C-methyltransferase</fullName>
        <ecNumber evidence="1">2.1.1.107</ecNumber>
    </recommendedName>
</protein>
<dbReference type="InterPro" id="IPR014776">
    <property type="entry name" value="4pyrrole_Mease_sub2"/>
</dbReference>